<accession>A0AAW0MH65</accession>
<comment type="caution">
    <text evidence="1">The sequence shown here is derived from an EMBL/GenBank/DDBJ whole genome shotgun (WGS) entry which is preliminary data.</text>
</comment>
<gene>
    <name evidence="1" type="ORF">WMY93_031090</name>
</gene>
<evidence type="ECO:0000313" key="1">
    <source>
        <dbReference type="EMBL" id="KAK7878271.1"/>
    </source>
</evidence>
<dbReference type="EMBL" id="JBBPFD010000543">
    <property type="protein sequence ID" value="KAK7878271.1"/>
    <property type="molecule type" value="Genomic_DNA"/>
</dbReference>
<dbReference type="AlphaFoldDB" id="A0AAW0MH65"/>
<dbReference type="Proteomes" id="UP001460270">
    <property type="component" value="Unassembled WGS sequence"/>
</dbReference>
<organism evidence="1 2">
    <name type="scientific">Mugilogobius chulae</name>
    <name type="common">yellowstripe goby</name>
    <dbReference type="NCBI Taxonomy" id="88201"/>
    <lineage>
        <taxon>Eukaryota</taxon>
        <taxon>Metazoa</taxon>
        <taxon>Chordata</taxon>
        <taxon>Craniata</taxon>
        <taxon>Vertebrata</taxon>
        <taxon>Euteleostomi</taxon>
        <taxon>Actinopterygii</taxon>
        <taxon>Neopterygii</taxon>
        <taxon>Teleostei</taxon>
        <taxon>Neoteleostei</taxon>
        <taxon>Acanthomorphata</taxon>
        <taxon>Gobiaria</taxon>
        <taxon>Gobiiformes</taxon>
        <taxon>Gobioidei</taxon>
        <taxon>Gobiidae</taxon>
        <taxon>Gobionellinae</taxon>
        <taxon>Mugilogobius</taxon>
    </lineage>
</organism>
<proteinExistence type="predicted"/>
<name>A0AAW0MH65_9GOBI</name>
<keyword evidence="2" id="KW-1185">Reference proteome</keyword>
<evidence type="ECO:0008006" key="3">
    <source>
        <dbReference type="Google" id="ProtNLM"/>
    </source>
</evidence>
<reference evidence="2" key="1">
    <citation type="submission" date="2024-04" db="EMBL/GenBank/DDBJ databases">
        <title>Salinicola lusitanus LLJ914,a marine bacterium isolated from the Okinawa Trough.</title>
        <authorList>
            <person name="Li J."/>
        </authorList>
    </citation>
    <scope>NUCLEOTIDE SEQUENCE [LARGE SCALE GENOMIC DNA]</scope>
</reference>
<protein>
    <recommendedName>
        <fullName evidence="3">Asteroid domain-containing protein</fullName>
    </recommendedName>
</protein>
<sequence>MAPFDLVECSHFHDWILIDHMIMVYRVKESDYINGDTGASVVNMARTMATFYIQEFPRSGFVVLVKDGCSAPKPAVRESRTTRVLGAHVAFCKQNLAAIEYVMMAMLADEGMKDRVCLVTGSLSHWQRHGGFKNQVTEMDKQAKVHAVQGGVQDTPVISYHLEYLTLSDDKMLFEAAAAYDGVSCQVGADSFWYARGSIDRPVGWRHAFVATFADPDIGHVLALRDACSGCTCIEADTLLVSLANVLSGSIMVCTGDSDLIAVLTACGRKDITLRLENRTYRKDRYEAFPTFCELSFSTMQNQVSHTAFKETESCNSTNFWLLLDVSAAENACSLERVRCHHGQFDAALTENYESDTKNKMYEYLFSVGLRGPLYHTFLQRLLDLGISNQMVLLESCMKRRASCVSLFDTLSAQEASADSCDEKPKGFIKRVSSIYMRDLVPFGTFGRYLKLTELGNYLSLRLKEDVWRDEKKRLNRVLFMALCGTDYNYIPQGLGIRRLLSGIISNHRAFLLWCRDFERALWGECDAKAKTLDMRLYSLGMALAGLCAIPGTTVSKHWTMKRCALMCKNIKYVCDLWMLKSPKPGPEYGFVIHDEQALKMQSRAHIFRLQSLGSTADPFCPRDLRGGPAVLLCSQDPLG</sequence>
<evidence type="ECO:0000313" key="2">
    <source>
        <dbReference type="Proteomes" id="UP001460270"/>
    </source>
</evidence>